<dbReference type="Pfam" id="PF14295">
    <property type="entry name" value="PAN_4"/>
    <property type="match status" value="2"/>
</dbReference>
<dbReference type="Gene3D" id="2.120.10.30">
    <property type="entry name" value="TolB, C-terminal domain"/>
    <property type="match status" value="1"/>
</dbReference>
<dbReference type="VEuPathDB" id="CryptoDB:Vbra_6207"/>
<dbReference type="GO" id="GO:0005576">
    <property type="term" value="C:extracellular region"/>
    <property type="evidence" value="ECO:0007669"/>
    <property type="project" value="InterPro"/>
</dbReference>
<feature type="domain" description="Apple" evidence="4">
    <location>
        <begin position="1399"/>
        <end position="1477"/>
    </location>
</feature>
<evidence type="ECO:0000313" key="5">
    <source>
        <dbReference type="EMBL" id="CEM27649.1"/>
    </source>
</evidence>
<evidence type="ECO:0000313" key="6">
    <source>
        <dbReference type="Proteomes" id="UP000041254"/>
    </source>
</evidence>
<dbReference type="SMART" id="SM00223">
    <property type="entry name" value="APPLE"/>
    <property type="match status" value="2"/>
</dbReference>
<keyword evidence="2" id="KW-1015">Disulfide bond</keyword>
<sequence>MRVEMAPDRLVHIESTPFLRFRPTNGDVEEAGREWRRQQVTIENKESVPLPIYVTLEGKDKGLFAVELSPDDAGRGAQLPAALLLQPNAPQTLHVTMWKPQKSARSVGFTAVAALVGTAYPSEGSVSSFYADEERQTDGRTVVQVPLLADTRAAGDKMAFDVSVPASTFVGFTLPGEDFSHGHGIESILDIDVEATENTTAEGKNKGETANVVFWGDSDVFKVSFPSVSPMDVDASDGVGHADGLHLGVGKTPVRVFFGGPTKGTHKGCLAVIGRASSAAIGCFSGTVLDHVHLHPVIDVPQVTVLPDDPNGKTPTKTVELKAERSHTHEQDSNARFRVTKYQWRVHQHPNLAADQTQPPVKVWASGERDGSNVNVTLGLGSHIAMLTIWDNEGKAITDSALMHVVTTRQIPGPKISLYEPVDNGTTLKSLLNANQGDLPKPVFVSSPASVKSLPPPLASAMAVTPPTPTLVKYFEVPIQNAPNGRPFIGGEGSTYDKGVMVRATARVPWRYLQAARRASSHRPMQRLMNQQQGALDEEDDHVILNAWGGEGVVGSVRVGGHVLLHNERGEHKIRGNAYKADEVVDLEVRFAVEQPTTALRLLVNGDPFPLFRSEWLAKHGTSSNHDLKHLAAPAAAPSLPHLNPNVLVFHDTSTAKPFINKIDPQALPHPPSRQPEGGGAPTAMIQVYGNALLKTEAPGRGVVVKWGDDVITPEGVAHDRLTIEVPLKGVGGGAMTMQQGERGDVRVGVAVKIGDDESNTATFTFSDKLAKGNDGPGPSKPLPKIAWYPPFDFPIEGGPTAATMGPDGNLYVGTVSGLIHVVQLAHQYNGPDAAPLTVRSHSTIRALKDVYGDEHSILGIRIDPYSDPNAPHLYVAHADIYAKGHGCDRVLKEGLGFIGRISRITLRPEGDEQPPAVQPVLSNLPCSNGDVCVNGMDFDFNGTMYWGQGSVTNGGPAECFFGMIEESPLSGAIGKAEIRRPDFNGYVMYDYKDTVYTRHKGLAGKPAPNDQRNASLFDISPKTRGVDWHAAGFHNSWEPVVTTKGDIWCSANGASEGLGKRFDNAGVDVFRSRVAAAQATAKKTGRDPATIECGLGWPECQPRQVPSYSSDRIYGPLTGRTYHGYPNPNRAQSDPRQWYFYAASDPPNPARYQQGYHIDSSTNGITEFRGACFGGQLRGDLVAAQWNQKVFRVHRTASDAGDGFAPSVAVSVLSNQLKALGLEYGPGCQLLGLDFSGNRLTVLTPKEEHHHHDHDAEADDGHEPVVWDVTPWRGNVDHDQRVVIGGRRFLSNNGLARPNGITIGPLACIITDIQDIFMSCAVSMDQPPPSPAPPHKTYPAGTATHRTSKGIEVPLDAWTDMTVTFDDGTNVTLERAFLFHKPSPVAEPFEGEIDHADCVLDDVDLPDYDVKWLDFVPSVYLCQQECVHQTDPPCDAFSYVHTEPLSAMNCWLKHITSATPTGTSADLSTESTLRRMADTSSQLRVTPSQFVRKAGVTMGPRVCGESRQWKWLRSEALKRLQEMPVMQLEGREEGMMHPAGSKPDDGEEKILPDTNTNAAMGYRGIAEQGSQHHGFDNSPLSGLPFGHAQRADEWPNGEDAAKLAVGASDNTTKSGSPSPSSSSKSSSKCSARNVYFTGDIARALADVPSADACQAACRQMRECLFWTFIVGMRERVGKQADNCVLKHTAGSVKPNAEGALETISGPKECSADTDTPTRRRNNNNNNNKGKGRGKGKGGWKGKGRQGKWMGKGKGKWVGKGKGKTPGG</sequence>
<evidence type="ECO:0000256" key="2">
    <source>
        <dbReference type="ARBA" id="ARBA00023157"/>
    </source>
</evidence>
<evidence type="ECO:0000256" key="3">
    <source>
        <dbReference type="SAM" id="MobiDB-lite"/>
    </source>
</evidence>
<feature type="compositionally biased region" description="Low complexity" evidence="3">
    <location>
        <begin position="1614"/>
        <end position="1629"/>
    </location>
</feature>
<dbReference type="Gene3D" id="3.50.4.10">
    <property type="entry name" value="Hepatocyte Growth Factor"/>
    <property type="match status" value="2"/>
</dbReference>
<dbReference type="SUPFAM" id="SSF57414">
    <property type="entry name" value="Hairpin loop containing domain-like"/>
    <property type="match status" value="1"/>
</dbReference>
<dbReference type="PROSITE" id="PS50948">
    <property type="entry name" value="PAN"/>
    <property type="match status" value="1"/>
</dbReference>
<keyword evidence="6" id="KW-1185">Reference proteome</keyword>
<dbReference type="InterPro" id="IPR003609">
    <property type="entry name" value="Pan_app"/>
</dbReference>
<feature type="region of interest" description="Disordered" evidence="3">
    <location>
        <begin position="1698"/>
        <end position="1768"/>
    </location>
</feature>
<feature type="region of interest" description="Disordered" evidence="3">
    <location>
        <begin position="1608"/>
        <end position="1629"/>
    </location>
</feature>
<dbReference type="PhylomeDB" id="A0A0G4GDZ1"/>
<dbReference type="InterPro" id="IPR000177">
    <property type="entry name" value="Apple"/>
</dbReference>
<reference evidence="5 6" key="1">
    <citation type="submission" date="2014-11" db="EMBL/GenBank/DDBJ databases">
        <authorList>
            <person name="Zhu J."/>
            <person name="Qi W."/>
            <person name="Song R."/>
        </authorList>
    </citation>
    <scope>NUCLEOTIDE SEQUENCE [LARGE SCALE GENOMIC DNA]</scope>
</reference>
<name>A0A0G4GDZ1_VITBC</name>
<accession>A0A0G4GDZ1</accession>
<evidence type="ECO:0000259" key="4">
    <source>
        <dbReference type="PROSITE" id="PS50948"/>
    </source>
</evidence>
<dbReference type="InterPro" id="IPR011042">
    <property type="entry name" value="6-blade_b-propeller_TolB-like"/>
</dbReference>
<dbReference type="EMBL" id="CDMY01000637">
    <property type="protein sequence ID" value="CEM27649.1"/>
    <property type="molecule type" value="Genomic_DNA"/>
</dbReference>
<feature type="compositionally biased region" description="Basic residues" evidence="3">
    <location>
        <begin position="1730"/>
        <end position="1768"/>
    </location>
</feature>
<dbReference type="GO" id="GO:0006508">
    <property type="term" value="P:proteolysis"/>
    <property type="evidence" value="ECO:0007669"/>
    <property type="project" value="InterPro"/>
</dbReference>
<proteinExistence type="predicted"/>
<gene>
    <name evidence="5" type="ORF">Vbra_6207</name>
</gene>
<protein>
    <recommendedName>
        <fullName evidence="4">Apple domain-containing protein</fullName>
    </recommendedName>
</protein>
<feature type="region of interest" description="Disordered" evidence="3">
    <location>
        <begin position="1570"/>
        <end position="1594"/>
    </location>
</feature>
<organism evidence="5 6">
    <name type="scientific">Vitrella brassicaformis (strain CCMP3155)</name>
    <dbReference type="NCBI Taxonomy" id="1169540"/>
    <lineage>
        <taxon>Eukaryota</taxon>
        <taxon>Sar</taxon>
        <taxon>Alveolata</taxon>
        <taxon>Colpodellida</taxon>
        <taxon>Vitrellaceae</taxon>
        <taxon>Vitrella</taxon>
    </lineage>
</organism>
<keyword evidence="1" id="KW-0677">Repeat</keyword>
<dbReference type="Proteomes" id="UP000041254">
    <property type="component" value="Unassembled WGS sequence"/>
</dbReference>
<dbReference type="InParanoid" id="A0A0G4GDZ1"/>
<evidence type="ECO:0000256" key="1">
    <source>
        <dbReference type="ARBA" id="ARBA00022737"/>
    </source>
</evidence>